<feature type="transmembrane region" description="Helical" evidence="8">
    <location>
        <begin position="295"/>
        <end position="312"/>
    </location>
</feature>
<comment type="subcellular location">
    <subcellularLocation>
        <location evidence="1">Cell membrane</location>
        <topology evidence="1">Multi-pass membrane protein</topology>
    </subcellularLocation>
</comment>
<feature type="transmembrane region" description="Helical" evidence="8">
    <location>
        <begin position="387"/>
        <end position="408"/>
    </location>
</feature>
<feature type="transmembrane region" description="Helical" evidence="8">
    <location>
        <begin position="114"/>
        <end position="132"/>
    </location>
</feature>
<dbReference type="InterPro" id="IPR010290">
    <property type="entry name" value="TM_effector"/>
</dbReference>
<feature type="transmembrane region" description="Helical" evidence="8">
    <location>
        <begin position="269"/>
        <end position="288"/>
    </location>
</feature>
<feature type="transmembrane region" description="Helical" evidence="8">
    <location>
        <begin position="233"/>
        <end position="257"/>
    </location>
</feature>
<evidence type="ECO:0000256" key="8">
    <source>
        <dbReference type="SAM" id="Phobius"/>
    </source>
</evidence>
<feature type="region of interest" description="Disordered" evidence="7">
    <location>
        <begin position="412"/>
        <end position="436"/>
    </location>
</feature>
<feature type="domain" description="Major facilitator superfamily (MFS) profile" evidence="9">
    <location>
        <begin position="24"/>
        <end position="409"/>
    </location>
</feature>
<evidence type="ECO:0000256" key="4">
    <source>
        <dbReference type="ARBA" id="ARBA00022692"/>
    </source>
</evidence>
<feature type="transmembrane region" description="Helical" evidence="8">
    <location>
        <begin position="318"/>
        <end position="343"/>
    </location>
</feature>
<feature type="transmembrane region" description="Helical" evidence="8">
    <location>
        <begin position="355"/>
        <end position="375"/>
    </location>
</feature>
<name>A0AA45LAQ5_9PSEU</name>
<dbReference type="EMBL" id="CP073249">
    <property type="protein sequence ID" value="QUF06327.1"/>
    <property type="molecule type" value="Genomic_DNA"/>
</dbReference>
<keyword evidence="6 8" id="KW-0472">Membrane</keyword>
<keyword evidence="3" id="KW-1003">Cell membrane</keyword>
<evidence type="ECO:0000256" key="2">
    <source>
        <dbReference type="ARBA" id="ARBA00022448"/>
    </source>
</evidence>
<dbReference type="AlphaFoldDB" id="A0AA45LAQ5"/>
<feature type="transmembrane region" description="Helical" evidence="8">
    <location>
        <begin position="89"/>
        <end position="108"/>
    </location>
</feature>
<gene>
    <name evidence="10" type="ORF">KCV87_09860</name>
</gene>
<dbReference type="PROSITE" id="PS50850">
    <property type="entry name" value="MFS"/>
    <property type="match status" value="1"/>
</dbReference>
<evidence type="ECO:0000256" key="1">
    <source>
        <dbReference type="ARBA" id="ARBA00004651"/>
    </source>
</evidence>
<feature type="transmembrane region" description="Helical" evidence="8">
    <location>
        <begin position="182"/>
        <end position="202"/>
    </location>
</feature>
<feature type="transmembrane region" description="Helical" evidence="8">
    <location>
        <begin position="25"/>
        <end position="42"/>
    </location>
</feature>
<evidence type="ECO:0000256" key="6">
    <source>
        <dbReference type="ARBA" id="ARBA00023136"/>
    </source>
</evidence>
<keyword evidence="5 8" id="KW-1133">Transmembrane helix</keyword>
<feature type="transmembrane region" description="Helical" evidence="8">
    <location>
        <begin position="153"/>
        <end position="176"/>
    </location>
</feature>
<dbReference type="Pfam" id="PF05977">
    <property type="entry name" value="MFS_3"/>
    <property type="match status" value="1"/>
</dbReference>
<dbReference type="InterPro" id="IPR036259">
    <property type="entry name" value="MFS_trans_sf"/>
</dbReference>
<evidence type="ECO:0000313" key="11">
    <source>
        <dbReference type="Proteomes" id="UP000677152"/>
    </source>
</evidence>
<dbReference type="PANTHER" id="PTHR23513:SF11">
    <property type="entry name" value="STAPHYLOFERRIN A TRANSPORTER"/>
    <property type="match status" value="1"/>
</dbReference>
<dbReference type="PANTHER" id="PTHR23513">
    <property type="entry name" value="INTEGRAL MEMBRANE EFFLUX PROTEIN-RELATED"/>
    <property type="match status" value="1"/>
</dbReference>
<evidence type="ECO:0000256" key="5">
    <source>
        <dbReference type="ARBA" id="ARBA00022989"/>
    </source>
</evidence>
<dbReference type="GO" id="GO:0022857">
    <property type="term" value="F:transmembrane transporter activity"/>
    <property type="evidence" value="ECO:0007669"/>
    <property type="project" value="InterPro"/>
</dbReference>
<evidence type="ECO:0000313" key="10">
    <source>
        <dbReference type="EMBL" id="QUF06327.1"/>
    </source>
</evidence>
<keyword evidence="4 8" id="KW-0812">Transmembrane</keyword>
<dbReference type="SUPFAM" id="SSF103473">
    <property type="entry name" value="MFS general substrate transporter"/>
    <property type="match status" value="1"/>
</dbReference>
<proteinExistence type="predicted"/>
<evidence type="ECO:0000259" key="9">
    <source>
        <dbReference type="PROSITE" id="PS50850"/>
    </source>
</evidence>
<dbReference type="InterPro" id="IPR020846">
    <property type="entry name" value="MFS_dom"/>
</dbReference>
<dbReference type="Proteomes" id="UP000677152">
    <property type="component" value="Chromosome"/>
</dbReference>
<dbReference type="GO" id="GO:0005886">
    <property type="term" value="C:plasma membrane"/>
    <property type="evidence" value="ECO:0007669"/>
    <property type="project" value="UniProtKB-SubCell"/>
</dbReference>
<evidence type="ECO:0000256" key="3">
    <source>
        <dbReference type="ARBA" id="ARBA00022475"/>
    </source>
</evidence>
<protein>
    <submittedName>
        <fullName evidence="10">MFS transporter</fullName>
    </submittedName>
</protein>
<evidence type="ECO:0000256" key="7">
    <source>
        <dbReference type="SAM" id="MobiDB-lite"/>
    </source>
</evidence>
<feature type="compositionally biased region" description="Low complexity" evidence="7">
    <location>
        <begin position="425"/>
        <end position="436"/>
    </location>
</feature>
<reference evidence="10" key="1">
    <citation type="submission" date="2021-04" db="EMBL/GenBank/DDBJ databases">
        <title>Genomic sequence of Actinosynnema pretiosum subsp. pretiosum ATCC 31280 (C-14919).</title>
        <authorList>
            <person name="Bai L."/>
            <person name="Wang X."/>
            <person name="Xiao Y."/>
        </authorList>
    </citation>
    <scope>NUCLEOTIDE SEQUENCE</scope>
    <source>
        <strain evidence="10">ATCC 31280</strain>
    </source>
</reference>
<dbReference type="CDD" id="cd06173">
    <property type="entry name" value="MFS_MefA_like"/>
    <property type="match status" value="1"/>
</dbReference>
<accession>A0AA45LAQ5</accession>
<dbReference type="Gene3D" id="1.20.1250.20">
    <property type="entry name" value="MFS general substrate transporter like domains"/>
    <property type="match status" value="1"/>
</dbReference>
<organism evidence="10 11">
    <name type="scientific">Actinosynnema pretiosum subsp. pretiosum</name>
    <dbReference type="NCBI Taxonomy" id="103721"/>
    <lineage>
        <taxon>Bacteria</taxon>
        <taxon>Bacillati</taxon>
        <taxon>Actinomycetota</taxon>
        <taxon>Actinomycetes</taxon>
        <taxon>Pseudonocardiales</taxon>
        <taxon>Pseudonocardiaceae</taxon>
        <taxon>Actinosynnema</taxon>
    </lineage>
</organism>
<sequence>MNSTAQQRLAARTTGMFRALRVRNYQVFTFGRLISSTGVWIQRIAQDWLVISLTGSAAALGVTTALQFLPILLFGLWGGLLSDRFSRRLLLVISQTAMGVIALGLALLTCADQVEIWHVYVAAFLLGVASAVETPARQSFLSEMVGKDLLHNAVSLDSACFQVASLAGPAISGVLINLGGTSIAFALSAASCVVVIASLWLLRPAELHPHVPEPRAPGQVREGLRHVYGHPSLLWPIVLMAFLGTFAFNFALVLPVYTADIFHSGAETFGWLTTYLAVGSVAGALGAAWMRRAGLPLALATALGFCVVQLLAAASPSVWLFGALMVPTGALGVVVHASATSVVQSTCAPSMRGRVMGVYNLAYMGGIPISGPLVGWVMERFGARPGYAISTAVALVGALVAAAAVARIHHRTHRTHRGPGAADYPSSSSEPKPSSS</sequence>
<feature type="transmembrane region" description="Helical" evidence="8">
    <location>
        <begin position="48"/>
        <end position="77"/>
    </location>
</feature>
<keyword evidence="2" id="KW-0813">Transport</keyword>